<sequence length="388" mass="42221">MDFSQAKILIVDDVEDNRDVLARRLRRQGLVHVQEASDGLEALDKVRAEPFDLILLDVMMPRMNGIDALQALKEEGWLRTSSVVMISAASEIETVVRCIELGAEDYLPKPFNPALLAARVGAVLERKLLRDMNRRQLERLEQELAEAWLCQQSMLPSDFPVDPGQLDIFASVDPALEVGGDLYDVFEVAPGLIALAIGDVAGKGASAALFMARTRSLLRAGTLQFHAVSGRVPRPSEIVALVNDELNKNNPQSRFVTLFLAFYELSTGRLSYCNAGHVYPILSNAASVAELATQPDPALGVIEGLDFRDHELVLAVGDCLFLTSDGLSDMQDADQAQFGTENILAEIAANRGLPAGELARAVLAKAQDFANGAAQFDDITVLVVRRLL</sequence>
<gene>
    <name evidence="5" type="ORF">HNQ66_000731</name>
</gene>
<evidence type="ECO:0000256" key="1">
    <source>
        <dbReference type="ARBA" id="ARBA00022801"/>
    </source>
</evidence>
<evidence type="ECO:0000259" key="4">
    <source>
        <dbReference type="PROSITE" id="PS51746"/>
    </source>
</evidence>
<dbReference type="InterPro" id="IPR036457">
    <property type="entry name" value="PPM-type-like_dom_sf"/>
</dbReference>
<dbReference type="Gene3D" id="3.40.50.2300">
    <property type="match status" value="1"/>
</dbReference>
<dbReference type="Gene3D" id="3.60.40.10">
    <property type="entry name" value="PPM-type phosphatase domain"/>
    <property type="match status" value="1"/>
</dbReference>
<dbReference type="InterPro" id="IPR001789">
    <property type="entry name" value="Sig_transdc_resp-reg_receiver"/>
</dbReference>
<evidence type="ECO:0000313" key="5">
    <source>
        <dbReference type="EMBL" id="MBB5041348.1"/>
    </source>
</evidence>
<reference evidence="5 6" key="1">
    <citation type="submission" date="2020-08" db="EMBL/GenBank/DDBJ databases">
        <title>Genomic Encyclopedia of Type Strains, Phase IV (KMG-IV): sequencing the most valuable type-strain genomes for metagenomic binning, comparative biology and taxonomic classification.</title>
        <authorList>
            <person name="Goeker M."/>
        </authorList>
    </citation>
    <scope>NUCLEOTIDE SEQUENCE [LARGE SCALE GENOMIC DNA]</scope>
    <source>
        <strain evidence="5 6">DSM 21319</strain>
    </source>
</reference>
<dbReference type="PROSITE" id="PS50110">
    <property type="entry name" value="RESPONSE_REGULATORY"/>
    <property type="match status" value="1"/>
</dbReference>
<evidence type="ECO:0000313" key="6">
    <source>
        <dbReference type="Proteomes" id="UP000535406"/>
    </source>
</evidence>
<feature type="domain" description="Response regulatory" evidence="3">
    <location>
        <begin position="7"/>
        <end position="124"/>
    </location>
</feature>
<feature type="modified residue" description="4-aspartylphosphate" evidence="2">
    <location>
        <position position="57"/>
    </location>
</feature>
<dbReference type="Pfam" id="PF00072">
    <property type="entry name" value="Response_reg"/>
    <property type="match status" value="1"/>
</dbReference>
<organism evidence="5 6">
    <name type="scientific">Shinella fusca</name>
    <dbReference type="NCBI Taxonomy" id="544480"/>
    <lineage>
        <taxon>Bacteria</taxon>
        <taxon>Pseudomonadati</taxon>
        <taxon>Pseudomonadota</taxon>
        <taxon>Alphaproteobacteria</taxon>
        <taxon>Hyphomicrobiales</taxon>
        <taxon>Rhizobiaceae</taxon>
        <taxon>Shinella</taxon>
    </lineage>
</organism>
<evidence type="ECO:0000256" key="2">
    <source>
        <dbReference type="PROSITE-ProRule" id="PRU00169"/>
    </source>
</evidence>
<comment type="caution">
    <text evidence="5">The sequence shown here is derived from an EMBL/GenBank/DDBJ whole genome shotgun (WGS) entry which is preliminary data.</text>
</comment>
<dbReference type="InterPro" id="IPR001932">
    <property type="entry name" value="PPM-type_phosphatase-like_dom"/>
</dbReference>
<dbReference type="RefSeq" id="WP_184140944.1">
    <property type="nucleotide sequence ID" value="NZ_JACHIK010000002.1"/>
</dbReference>
<keyword evidence="6" id="KW-1185">Reference proteome</keyword>
<name>A0A7W7YS57_9HYPH</name>
<dbReference type="PANTHER" id="PTHR43156">
    <property type="entry name" value="STAGE II SPORULATION PROTEIN E-RELATED"/>
    <property type="match status" value="1"/>
</dbReference>
<dbReference type="SMART" id="SM00448">
    <property type="entry name" value="REC"/>
    <property type="match status" value="1"/>
</dbReference>
<dbReference type="SMART" id="SM00331">
    <property type="entry name" value="PP2C_SIG"/>
    <property type="match status" value="1"/>
</dbReference>
<dbReference type="AlphaFoldDB" id="A0A7W7YS57"/>
<keyword evidence="1" id="KW-0378">Hydrolase</keyword>
<dbReference type="GO" id="GO:0000160">
    <property type="term" value="P:phosphorelay signal transduction system"/>
    <property type="evidence" value="ECO:0007669"/>
    <property type="project" value="InterPro"/>
</dbReference>
<dbReference type="SUPFAM" id="SSF81606">
    <property type="entry name" value="PP2C-like"/>
    <property type="match status" value="1"/>
</dbReference>
<dbReference type="SUPFAM" id="SSF52172">
    <property type="entry name" value="CheY-like"/>
    <property type="match status" value="1"/>
</dbReference>
<dbReference type="PANTHER" id="PTHR43156:SF2">
    <property type="entry name" value="STAGE II SPORULATION PROTEIN E"/>
    <property type="match status" value="1"/>
</dbReference>
<protein>
    <submittedName>
        <fullName evidence="5">Serine phosphatase RsbU (Regulator of sigma subunit)</fullName>
    </submittedName>
</protein>
<proteinExistence type="predicted"/>
<keyword evidence="2" id="KW-0597">Phosphoprotein</keyword>
<dbReference type="Pfam" id="PF07228">
    <property type="entry name" value="SpoIIE"/>
    <property type="match status" value="1"/>
</dbReference>
<dbReference type="EMBL" id="JACHIK010000002">
    <property type="protein sequence ID" value="MBB5041348.1"/>
    <property type="molecule type" value="Genomic_DNA"/>
</dbReference>
<accession>A0A7W7YS57</accession>
<dbReference type="InterPro" id="IPR052016">
    <property type="entry name" value="Bact_Sigma-Reg"/>
</dbReference>
<dbReference type="PROSITE" id="PS51746">
    <property type="entry name" value="PPM_2"/>
    <property type="match status" value="1"/>
</dbReference>
<dbReference type="InterPro" id="IPR011006">
    <property type="entry name" value="CheY-like_superfamily"/>
</dbReference>
<feature type="domain" description="PPM-type phosphatase" evidence="4">
    <location>
        <begin position="167"/>
        <end position="386"/>
    </location>
</feature>
<evidence type="ECO:0000259" key="3">
    <source>
        <dbReference type="PROSITE" id="PS50110"/>
    </source>
</evidence>
<dbReference type="Proteomes" id="UP000535406">
    <property type="component" value="Unassembled WGS sequence"/>
</dbReference>
<dbReference type="GO" id="GO:0016791">
    <property type="term" value="F:phosphatase activity"/>
    <property type="evidence" value="ECO:0007669"/>
    <property type="project" value="TreeGrafter"/>
</dbReference>